<dbReference type="InterPro" id="IPR011004">
    <property type="entry name" value="Trimer_LpxA-like_sf"/>
</dbReference>
<dbReference type="Pfam" id="PF00132">
    <property type="entry name" value="Hexapep"/>
    <property type="match status" value="1"/>
</dbReference>
<name>A0A2T9X9U5_9CREN</name>
<sequence>MPIEDFMGRKPRISKNVFLHPTAYIIGDVEIGEMSSVWHYVVIRGDNDSISIGKESNIQENSTIHTDPGFKVEIGDKVTVGHNVVIHGAKVSSYVIIGIGSILLNGSKVGEYSIVGAGSVVPPNAEIPPYSVAMGIPAKVVRKIREEEIKMIEDNAYEYVLHVKRFLNNES</sequence>
<comment type="caution">
    <text evidence="1">The sequence shown here is derived from an EMBL/GenBank/DDBJ whole genome shotgun (WGS) entry which is preliminary data.</text>
</comment>
<dbReference type="EMBL" id="QEFD01000063">
    <property type="protein sequence ID" value="PVU76866.1"/>
    <property type="molecule type" value="Genomic_DNA"/>
</dbReference>
<dbReference type="Proteomes" id="UP000245638">
    <property type="component" value="Unassembled WGS sequence"/>
</dbReference>
<protein>
    <submittedName>
        <fullName evidence="1">Gamma carbonic anhydrase family protein</fullName>
    </submittedName>
</protein>
<dbReference type="AlphaFoldDB" id="A0A2T9X9U5"/>
<evidence type="ECO:0000313" key="1">
    <source>
        <dbReference type="EMBL" id="PVU76866.1"/>
    </source>
</evidence>
<dbReference type="PANTHER" id="PTHR13061:SF29">
    <property type="entry name" value="GAMMA CARBONIC ANHYDRASE-LIKE 1, MITOCHONDRIAL-RELATED"/>
    <property type="match status" value="1"/>
</dbReference>
<dbReference type="SUPFAM" id="SSF51161">
    <property type="entry name" value="Trimeric LpxA-like enzymes"/>
    <property type="match status" value="1"/>
</dbReference>
<proteinExistence type="predicted"/>
<dbReference type="InterPro" id="IPR001451">
    <property type="entry name" value="Hexapep"/>
</dbReference>
<dbReference type="Gene3D" id="2.160.10.10">
    <property type="entry name" value="Hexapeptide repeat proteins"/>
    <property type="match status" value="1"/>
</dbReference>
<dbReference type="PANTHER" id="PTHR13061">
    <property type="entry name" value="DYNACTIN SUBUNIT P25"/>
    <property type="match status" value="1"/>
</dbReference>
<dbReference type="InterPro" id="IPR050484">
    <property type="entry name" value="Transf_Hexapept/Carb_Anhydrase"/>
</dbReference>
<reference evidence="1 2" key="1">
    <citation type="journal article" date="2015" name="Appl. Environ. Microbiol.">
        <title>Nanoarchaeota, Their Sulfolobales Host, and Nanoarchaeota Virus Distribution across Yellowstone National Park Hot Springs.</title>
        <authorList>
            <person name="Munson-McGee J.H."/>
            <person name="Field E.K."/>
            <person name="Bateson M."/>
            <person name="Rooney C."/>
            <person name="Stepanauskas R."/>
            <person name="Young M.J."/>
        </authorList>
    </citation>
    <scope>NUCLEOTIDE SEQUENCE [LARGE SCALE GENOMIC DNA]</scope>
    <source>
        <strain evidence="1">SCGC AC-742_N10</strain>
    </source>
</reference>
<gene>
    <name evidence="1" type="ORF">DDW13_01910</name>
</gene>
<organism evidence="1 2">
    <name type="scientific">Acidianus hospitalis</name>
    <dbReference type="NCBI Taxonomy" id="563177"/>
    <lineage>
        <taxon>Archaea</taxon>
        <taxon>Thermoproteota</taxon>
        <taxon>Thermoprotei</taxon>
        <taxon>Sulfolobales</taxon>
        <taxon>Sulfolobaceae</taxon>
        <taxon>Acidianus</taxon>
    </lineage>
</organism>
<evidence type="ECO:0000313" key="2">
    <source>
        <dbReference type="Proteomes" id="UP000245638"/>
    </source>
</evidence>
<accession>A0A2T9X9U5</accession>